<feature type="transmembrane region" description="Helical" evidence="5">
    <location>
        <begin position="6"/>
        <end position="23"/>
    </location>
</feature>
<evidence type="ECO:0000256" key="5">
    <source>
        <dbReference type="SAM" id="Phobius"/>
    </source>
</evidence>
<dbReference type="GO" id="GO:0005886">
    <property type="term" value="C:plasma membrane"/>
    <property type="evidence" value="ECO:0007669"/>
    <property type="project" value="TreeGrafter"/>
</dbReference>
<organism evidence="6">
    <name type="scientific">marine metagenome</name>
    <dbReference type="NCBI Taxonomy" id="408172"/>
    <lineage>
        <taxon>unclassified sequences</taxon>
        <taxon>metagenomes</taxon>
        <taxon>ecological metagenomes</taxon>
    </lineage>
</organism>
<comment type="subcellular location">
    <subcellularLocation>
        <location evidence="1">Membrane</location>
        <topology evidence="1">Single-pass membrane protein</topology>
    </subcellularLocation>
</comment>
<evidence type="ECO:0000256" key="1">
    <source>
        <dbReference type="ARBA" id="ARBA00004167"/>
    </source>
</evidence>
<dbReference type="GO" id="GO:0009306">
    <property type="term" value="P:protein secretion"/>
    <property type="evidence" value="ECO:0007669"/>
    <property type="project" value="TreeGrafter"/>
</dbReference>
<gene>
    <name evidence="6" type="ORF">METZ01_LOCUS91419</name>
</gene>
<dbReference type="EMBL" id="UINC01008574">
    <property type="protein sequence ID" value="SVA38565.1"/>
    <property type="molecule type" value="Genomic_DNA"/>
</dbReference>
<accession>A0A381VDX7</accession>
<evidence type="ECO:0008006" key="7">
    <source>
        <dbReference type="Google" id="ProtNLM"/>
    </source>
</evidence>
<keyword evidence="2 5" id="KW-0812">Transmembrane</keyword>
<keyword evidence="3 5" id="KW-1133">Transmembrane helix</keyword>
<dbReference type="PANTHER" id="PTHR36985:SF1">
    <property type="entry name" value="TRANSLOCATION AND ASSEMBLY MODULE SUBUNIT TAMB"/>
    <property type="match status" value="1"/>
</dbReference>
<name>A0A381VDX7_9ZZZZ</name>
<protein>
    <recommendedName>
        <fullName evidence="7">AsmA domain-containing protein</fullName>
    </recommendedName>
</protein>
<feature type="non-terminal residue" evidence="6">
    <location>
        <position position="695"/>
    </location>
</feature>
<keyword evidence="4 5" id="KW-0472">Membrane</keyword>
<reference evidence="6" key="1">
    <citation type="submission" date="2018-05" db="EMBL/GenBank/DDBJ databases">
        <authorList>
            <person name="Lanie J.A."/>
            <person name="Ng W.-L."/>
            <person name="Kazmierczak K.M."/>
            <person name="Andrzejewski T.M."/>
            <person name="Davidsen T.M."/>
            <person name="Wayne K.J."/>
            <person name="Tettelin H."/>
            <person name="Glass J.I."/>
            <person name="Rusch D."/>
            <person name="Podicherti R."/>
            <person name="Tsui H.-C.T."/>
            <person name="Winkler M.E."/>
        </authorList>
    </citation>
    <scope>NUCLEOTIDE SEQUENCE</scope>
</reference>
<sequence length="695" mass="77984">MTKRQIIITIITVVIGIAGFLLFRPNVWQGRIETYLNRQLAKEGWNIQISKLSGHLFTTLYSENVSLFHENGASIKLPSIATRIQIGPLLKGDISLSELYLSNATINPYFDPSKDTTKISQLEFAPERIPLDIKKLHVDGDIYVPYDDSSRAVHFVIDGEIKVDNTAMIIDLSEFEVFSSSPRIDIVIKGISGELSSKGIAVDVNNANINGYPIQGHFEYVSGETHILRSQLSLVEYKIPSEIFSQLPLQPELSKLSATFQFESDLNYYKGDLDIQNDLGLDMTGHFNLKRKADYFHLESLELSGNDAVLNLQGIYESAGRFNGTIQLDNLDISQWIMKERETNLSGYILLDGDFRENQITELDINAEISESILFDQEPSSISGGVSYRNSHLDITNPLTLTIGPSIVTVMGESDFNTQSLDLNLFLTEASTFLINNFWSDSLSGGTATGSLVLYGPFDSLGMNADLVIDGFQYENISLSSFEFNGQLDNLKSLQKGAFKLKFGKGVWNNYGFESGTGEFQLLDTLVEISSFELKNGDDYLQFNGSIREDSIMTLDRFQIAYRSHYLVNPRPITISYLAEQFIFAPFEIHVDDGIIEGFMETNPVKGRLKFSNVTTDLLSLFETEYAKNIRGNIFGEVTIGQDMNQNDVSLDVTLKNGEFAKQLFDDYYISILYRDGIIHLEEMTLTDGDKTGFQ</sequence>
<evidence type="ECO:0000256" key="3">
    <source>
        <dbReference type="ARBA" id="ARBA00022989"/>
    </source>
</evidence>
<evidence type="ECO:0000313" key="6">
    <source>
        <dbReference type="EMBL" id="SVA38565.1"/>
    </source>
</evidence>
<proteinExistence type="predicted"/>
<dbReference type="GO" id="GO:0097347">
    <property type="term" value="C:TAM protein secretion complex"/>
    <property type="evidence" value="ECO:0007669"/>
    <property type="project" value="TreeGrafter"/>
</dbReference>
<evidence type="ECO:0000256" key="4">
    <source>
        <dbReference type="ARBA" id="ARBA00023136"/>
    </source>
</evidence>
<dbReference type="PANTHER" id="PTHR36985">
    <property type="entry name" value="TRANSLOCATION AND ASSEMBLY MODULE SUBUNIT TAMB"/>
    <property type="match status" value="1"/>
</dbReference>
<dbReference type="AlphaFoldDB" id="A0A381VDX7"/>
<evidence type="ECO:0000256" key="2">
    <source>
        <dbReference type="ARBA" id="ARBA00022692"/>
    </source>
</evidence>